<proteinExistence type="predicted"/>
<gene>
    <name evidence="2" type="ORF">KGMB01110_18880</name>
</gene>
<sequence length="96" mass="11027">MDKHNKNKMLMFSGFMKNITLVTQFGLSLLMPLLMCLGACWWLVTKVGLGAWVYIPGFIFGLGSSFMVAYRLYLSVLKKEEKEKKKRTSVSFNQHV</sequence>
<feature type="transmembrane region" description="Helical" evidence="1">
    <location>
        <begin position="50"/>
        <end position="74"/>
    </location>
</feature>
<keyword evidence="1" id="KW-1133">Transmembrane helix</keyword>
<dbReference type="EMBL" id="BHGK01000001">
    <property type="protein sequence ID" value="GCA67452.1"/>
    <property type="molecule type" value="Genomic_DNA"/>
</dbReference>
<keyword evidence="1" id="KW-0472">Membrane</keyword>
<keyword evidence="1" id="KW-0812">Transmembrane</keyword>
<comment type="caution">
    <text evidence="2">The sequence shown here is derived from an EMBL/GenBank/DDBJ whole genome shotgun (WGS) entry which is preliminary data.</text>
</comment>
<protein>
    <recommendedName>
        <fullName evidence="4">ATPase F0F1</fullName>
    </recommendedName>
</protein>
<evidence type="ECO:0008006" key="4">
    <source>
        <dbReference type="Google" id="ProtNLM"/>
    </source>
</evidence>
<accession>A0A391PKR4</accession>
<reference evidence="3" key="1">
    <citation type="submission" date="2018-09" db="EMBL/GenBank/DDBJ databases">
        <title>Draft Genome Sequence of Mediterraneibacter sp. KCTC 15684.</title>
        <authorList>
            <person name="Kim J.S."/>
            <person name="Han K.I."/>
            <person name="Suh M.K."/>
            <person name="Lee K.C."/>
            <person name="Eom M.K."/>
            <person name="Lee J.H."/>
            <person name="Park S.H."/>
            <person name="Kang S.W."/>
            <person name="Park J.E."/>
            <person name="Oh B.S."/>
            <person name="Yu S.Y."/>
            <person name="Choi S.H."/>
            <person name="Lee D.H."/>
            <person name="Yoon H."/>
            <person name="Kim B."/>
            <person name="Yang S.J."/>
            <person name="Lee J.S."/>
        </authorList>
    </citation>
    <scope>NUCLEOTIDE SEQUENCE [LARGE SCALE GENOMIC DNA]</scope>
    <source>
        <strain evidence="3">KCTC 15684</strain>
    </source>
</reference>
<dbReference type="RefSeq" id="WP_306307829.1">
    <property type="nucleotide sequence ID" value="NZ_BHGK01000001.1"/>
</dbReference>
<dbReference type="AlphaFoldDB" id="A0A391PKR4"/>
<keyword evidence="3" id="KW-1185">Reference proteome</keyword>
<evidence type="ECO:0000313" key="2">
    <source>
        <dbReference type="EMBL" id="GCA67452.1"/>
    </source>
</evidence>
<dbReference type="Pfam" id="PF09527">
    <property type="entry name" value="ATPase_gene1"/>
    <property type="match status" value="1"/>
</dbReference>
<organism evidence="2 3">
    <name type="scientific">Mediterraneibacter butyricigenes</name>
    <dbReference type="NCBI Taxonomy" id="2316025"/>
    <lineage>
        <taxon>Bacteria</taxon>
        <taxon>Bacillati</taxon>
        <taxon>Bacillota</taxon>
        <taxon>Clostridia</taxon>
        <taxon>Lachnospirales</taxon>
        <taxon>Lachnospiraceae</taxon>
        <taxon>Mediterraneibacter</taxon>
    </lineage>
</organism>
<dbReference type="InterPro" id="IPR032820">
    <property type="entry name" value="ATPase_put"/>
</dbReference>
<dbReference type="Proteomes" id="UP000265643">
    <property type="component" value="Unassembled WGS sequence"/>
</dbReference>
<feature type="transmembrane region" description="Helical" evidence="1">
    <location>
        <begin position="21"/>
        <end position="44"/>
    </location>
</feature>
<evidence type="ECO:0000256" key="1">
    <source>
        <dbReference type="SAM" id="Phobius"/>
    </source>
</evidence>
<evidence type="ECO:0000313" key="3">
    <source>
        <dbReference type="Proteomes" id="UP000265643"/>
    </source>
</evidence>
<name>A0A391PKR4_9FIRM</name>